<dbReference type="GO" id="GO:0003700">
    <property type="term" value="F:DNA-binding transcription factor activity"/>
    <property type="evidence" value="ECO:0007669"/>
    <property type="project" value="InterPro"/>
</dbReference>
<reference evidence="3 4" key="1">
    <citation type="journal article" date="2024" name="Nat. Commun.">
        <title>Phylogenomics reveals the evolutionary origins of lichenization in chlorophyte algae.</title>
        <authorList>
            <person name="Puginier C."/>
            <person name="Libourel C."/>
            <person name="Otte J."/>
            <person name="Skaloud P."/>
            <person name="Haon M."/>
            <person name="Grisel S."/>
            <person name="Petersen M."/>
            <person name="Berrin J.G."/>
            <person name="Delaux P.M."/>
            <person name="Dal Grande F."/>
            <person name="Keller J."/>
        </authorList>
    </citation>
    <scope>NUCLEOTIDE SEQUENCE [LARGE SCALE GENOMIC DNA]</scope>
    <source>
        <strain evidence="3 4">SAG 2523</strain>
    </source>
</reference>
<feature type="compositionally biased region" description="Polar residues" evidence="1">
    <location>
        <begin position="52"/>
        <end position="67"/>
    </location>
</feature>
<gene>
    <name evidence="3" type="ORF">WJX84_012025</name>
</gene>
<feature type="region of interest" description="Disordered" evidence="1">
    <location>
        <begin position="96"/>
        <end position="122"/>
    </location>
</feature>
<protein>
    <recommendedName>
        <fullName evidence="2">BZIP domain-containing protein</fullName>
    </recommendedName>
</protein>
<keyword evidence="4" id="KW-1185">Reference proteome</keyword>
<feature type="compositionally biased region" description="Basic and acidic residues" evidence="1">
    <location>
        <begin position="96"/>
        <end position="105"/>
    </location>
</feature>
<dbReference type="CDD" id="cd14686">
    <property type="entry name" value="bZIP"/>
    <property type="match status" value="1"/>
</dbReference>
<evidence type="ECO:0000313" key="4">
    <source>
        <dbReference type="Proteomes" id="UP001485043"/>
    </source>
</evidence>
<name>A0AAW1STP5_9CHLO</name>
<dbReference type="Proteomes" id="UP001485043">
    <property type="component" value="Unassembled WGS sequence"/>
</dbReference>
<feature type="region of interest" description="Disordered" evidence="1">
    <location>
        <begin position="52"/>
        <end position="71"/>
    </location>
</feature>
<dbReference type="InterPro" id="IPR004827">
    <property type="entry name" value="bZIP"/>
</dbReference>
<dbReference type="PROSITE" id="PS00036">
    <property type="entry name" value="BZIP_BASIC"/>
    <property type="match status" value="1"/>
</dbReference>
<organism evidence="3 4">
    <name type="scientific">Apatococcus fuscideae</name>
    <dbReference type="NCBI Taxonomy" id="2026836"/>
    <lineage>
        <taxon>Eukaryota</taxon>
        <taxon>Viridiplantae</taxon>
        <taxon>Chlorophyta</taxon>
        <taxon>core chlorophytes</taxon>
        <taxon>Trebouxiophyceae</taxon>
        <taxon>Chlorellales</taxon>
        <taxon>Chlorellaceae</taxon>
        <taxon>Apatococcus</taxon>
    </lineage>
</organism>
<proteinExistence type="predicted"/>
<evidence type="ECO:0000313" key="3">
    <source>
        <dbReference type="EMBL" id="KAK9859389.1"/>
    </source>
</evidence>
<dbReference type="AlphaFoldDB" id="A0AAW1STP5"/>
<sequence length="471" mass="51030">MQNHEAAASVCEAEIFGDLADLADLNPVPASCQTSSLLHSIHYPSLNTGTCQRLSKAPSTPVASTADQDTHHRQECLGKHNRGGSLPAASAKQLQRAESKSERNKRAQSAFRERQKVRRDKHSNELAEAVAQISQLGQRVADLELLLSGELQHFGVEMKHGEASSMLAQVCTSRAALQLERTLLLSKEFQLNCLSQLLRDGGGLCSSMASTTSALRSGPDDCNLAWPELLQSKCLQIQTIKPSSAWASCTPVPVEQLYTCILEGRLDIHIPLATDQAPEKAVVLRTLVAMPAELHLQMQAQYHATIAKAAHFCGNHESVHRKHLEAAMGEATVLLAVFSKCLPKQFLASQSVSWIDGSTRMPPEAFENLKVAASAMAAASTATSFLPELRGPHHAAYISADVERLSGSYILQMQAYMDLSWALVLSVLTPFQAGMLSAASYPYMVEFPAIMWHMLHSATESVSSHGDGSEG</sequence>
<evidence type="ECO:0000259" key="2">
    <source>
        <dbReference type="PROSITE" id="PS00036"/>
    </source>
</evidence>
<accession>A0AAW1STP5</accession>
<dbReference type="EMBL" id="JALJOV010000877">
    <property type="protein sequence ID" value="KAK9859389.1"/>
    <property type="molecule type" value="Genomic_DNA"/>
</dbReference>
<feature type="domain" description="BZIP" evidence="2">
    <location>
        <begin position="100"/>
        <end position="114"/>
    </location>
</feature>
<evidence type="ECO:0000256" key="1">
    <source>
        <dbReference type="SAM" id="MobiDB-lite"/>
    </source>
</evidence>
<comment type="caution">
    <text evidence="3">The sequence shown here is derived from an EMBL/GenBank/DDBJ whole genome shotgun (WGS) entry which is preliminary data.</text>
</comment>